<name>A0AAV9Z9F5_9AGAR</name>
<comment type="caution">
    <text evidence="1">The sequence shown here is derived from an EMBL/GenBank/DDBJ whole genome shotgun (WGS) entry which is preliminary data.</text>
</comment>
<proteinExistence type="predicted"/>
<sequence>MAQYVSGNCQEHNLLLFAVYDSCLRCFIPGLRIESMLPPASSSRLLVWSLKFRNTSATSSNGFSTPEALFGCGSMVEIREYNAEARYYHWPPVARMALRKLSINGIMPDRERVEGGVDVDGGEGLSERESRTLGECGEMKHMPETPKEFVEKGTIGSTADEVKEGESDREGLQLMSKYWTRCAMEEGREEGRTPAGGDSELLVVVDRCYACNTVACGHISLRRRPLFGFSLLAAIWGRNKATGYASWDMSVSGLNTRDTRLNPLLGMGAVTVIVDLPQFLLLDPRVPKLDSSSLSSQFVFECGTDKKQFLSLNLCAARISIYVQRGFPDSNSHL</sequence>
<dbReference type="EMBL" id="JAWWNJ010000181">
    <property type="protein sequence ID" value="KAK6974695.1"/>
    <property type="molecule type" value="Genomic_DNA"/>
</dbReference>
<accession>A0AAV9Z9F5</accession>
<organism evidence="1 2">
    <name type="scientific">Favolaschia claudopus</name>
    <dbReference type="NCBI Taxonomy" id="2862362"/>
    <lineage>
        <taxon>Eukaryota</taxon>
        <taxon>Fungi</taxon>
        <taxon>Dikarya</taxon>
        <taxon>Basidiomycota</taxon>
        <taxon>Agaricomycotina</taxon>
        <taxon>Agaricomycetes</taxon>
        <taxon>Agaricomycetidae</taxon>
        <taxon>Agaricales</taxon>
        <taxon>Marasmiineae</taxon>
        <taxon>Mycenaceae</taxon>
        <taxon>Favolaschia</taxon>
    </lineage>
</organism>
<dbReference type="AlphaFoldDB" id="A0AAV9Z9F5"/>
<reference evidence="1 2" key="1">
    <citation type="journal article" date="2024" name="J Genomics">
        <title>Draft genome sequencing and assembly of Favolaschia claudopus CIRM-BRFM 2984 isolated from oak limbs.</title>
        <authorList>
            <person name="Navarro D."/>
            <person name="Drula E."/>
            <person name="Chaduli D."/>
            <person name="Cazenave R."/>
            <person name="Ahrendt S."/>
            <person name="Wang J."/>
            <person name="Lipzen A."/>
            <person name="Daum C."/>
            <person name="Barry K."/>
            <person name="Grigoriev I.V."/>
            <person name="Favel A."/>
            <person name="Rosso M.N."/>
            <person name="Martin F."/>
        </authorList>
    </citation>
    <scope>NUCLEOTIDE SEQUENCE [LARGE SCALE GENOMIC DNA]</scope>
    <source>
        <strain evidence="1 2">CIRM-BRFM 2984</strain>
    </source>
</reference>
<protein>
    <submittedName>
        <fullName evidence="1">Uncharacterized protein</fullName>
    </submittedName>
</protein>
<evidence type="ECO:0000313" key="1">
    <source>
        <dbReference type="EMBL" id="KAK6974695.1"/>
    </source>
</evidence>
<evidence type="ECO:0000313" key="2">
    <source>
        <dbReference type="Proteomes" id="UP001362999"/>
    </source>
</evidence>
<keyword evidence="2" id="KW-1185">Reference proteome</keyword>
<gene>
    <name evidence="1" type="ORF">R3P38DRAFT_2811709</name>
</gene>
<dbReference type="Proteomes" id="UP001362999">
    <property type="component" value="Unassembled WGS sequence"/>
</dbReference>